<gene>
    <name evidence="1" type="ORF">DW250_03425</name>
</gene>
<comment type="caution">
    <text evidence="1">The sequence shown here is derived from an EMBL/GenBank/DDBJ whole genome shotgun (WGS) entry which is preliminary data.</text>
</comment>
<proteinExistence type="predicted"/>
<accession>A0A3R6HH19</accession>
<dbReference type="Proteomes" id="UP000286501">
    <property type="component" value="Unassembled WGS sequence"/>
</dbReference>
<dbReference type="RefSeq" id="WP_118200343.1">
    <property type="nucleotide sequence ID" value="NZ_QRIE01000080.1"/>
</dbReference>
<organism evidence="1 2">
    <name type="scientific">Segatella copri</name>
    <dbReference type="NCBI Taxonomy" id="165179"/>
    <lineage>
        <taxon>Bacteria</taxon>
        <taxon>Pseudomonadati</taxon>
        <taxon>Bacteroidota</taxon>
        <taxon>Bacteroidia</taxon>
        <taxon>Bacteroidales</taxon>
        <taxon>Prevotellaceae</taxon>
        <taxon>Segatella</taxon>
    </lineage>
</organism>
<evidence type="ECO:0000313" key="2">
    <source>
        <dbReference type="Proteomes" id="UP000286501"/>
    </source>
</evidence>
<evidence type="ECO:0000313" key="1">
    <source>
        <dbReference type="EMBL" id="RHG68130.1"/>
    </source>
</evidence>
<sequence>MNKPENPKWEEKSREYLRDKILPRLQEIQRDIFGNGKVGLEIDVDPEGKYIVCHSYTIMYGKVNKYLHLHLSCVLDREKLESEYKRLTDFIKEHSA</sequence>
<protein>
    <submittedName>
        <fullName evidence="1">Uncharacterized protein</fullName>
    </submittedName>
</protein>
<name>A0A3R6HH19_9BACT</name>
<dbReference type="AlphaFoldDB" id="A0A3R6HH19"/>
<reference evidence="1 2" key="1">
    <citation type="submission" date="2018-08" db="EMBL/GenBank/DDBJ databases">
        <title>A genome reference for cultivated species of the human gut microbiota.</title>
        <authorList>
            <person name="Zou Y."/>
            <person name="Xue W."/>
            <person name="Luo G."/>
        </authorList>
    </citation>
    <scope>NUCLEOTIDE SEQUENCE [LARGE SCALE GENOMIC DNA]</scope>
    <source>
        <strain evidence="1 2">AM22-1</strain>
    </source>
</reference>
<dbReference type="EMBL" id="QRIN01000009">
    <property type="protein sequence ID" value="RHG68130.1"/>
    <property type="molecule type" value="Genomic_DNA"/>
</dbReference>